<accession>A0ABN9VND9</accession>
<dbReference type="Proteomes" id="UP001189429">
    <property type="component" value="Unassembled WGS sequence"/>
</dbReference>
<reference evidence="1" key="1">
    <citation type="submission" date="2023-10" db="EMBL/GenBank/DDBJ databases">
        <authorList>
            <person name="Chen Y."/>
            <person name="Shah S."/>
            <person name="Dougan E. K."/>
            <person name="Thang M."/>
            <person name="Chan C."/>
        </authorList>
    </citation>
    <scope>NUCLEOTIDE SEQUENCE [LARGE SCALE GENOMIC DNA]</scope>
</reference>
<dbReference type="EMBL" id="CAUYUJ010017449">
    <property type="protein sequence ID" value="CAK0874896.1"/>
    <property type="molecule type" value="Genomic_DNA"/>
</dbReference>
<evidence type="ECO:0000313" key="2">
    <source>
        <dbReference type="Proteomes" id="UP001189429"/>
    </source>
</evidence>
<evidence type="ECO:0000313" key="1">
    <source>
        <dbReference type="EMBL" id="CAK0874896.1"/>
    </source>
</evidence>
<gene>
    <name evidence="1" type="ORF">PCOR1329_LOCUS59679</name>
</gene>
<protein>
    <submittedName>
        <fullName evidence="1">Uncharacterized protein</fullName>
    </submittedName>
</protein>
<comment type="caution">
    <text evidence="1">The sequence shown here is derived from an EMBL/GenBank/DDBJ whole genome shotgun (WGS) entry which is preliminary data.</text>
</comment>
<proteinExistence type="predicted"/>
<organism evidence="1 2">
    <name type="scientific">Prorocentrum cordatum</name>
    <dbReference type="NCBI Taxonomy" id="2364126"/>
    <lineage>
        <taxon>Eukaryota</taxon>
        <taxon>Sar</taxon>
        <taxon>Alveolata</taxon>
        <taxon>Dinophyceae</taxon>
        <taxon>Prorocentrales</taxon>
        <taxon>Prorocentraceae</taxon>
        <taxon>Prorocentrum</taxon>
    </lineage>
</organism>
<name>A0ABN9VND9_9DINO</name>
<keyword evidence="2" id="KW-1185">Reference proteome</keyword>
<sequence length="156" mass="16903">MSHGARLCRCVMVGQTCDGDMDDGNWATTVYNIGDLATSTTTTEDPRQSAIGDPLCKVCNYGQRFDLMRQGDFVLISIPRGEPFENALLVVEAVARSLGGRRADMYFVKLNITGAWADNAQAGGLSFSANSAPEDKPKWAKFGPVELKVAHGRTDK</sequence>